<accession>A0A8J2KFE3</accession>
<organism evidence="4 5">
    <name type="scientific">Allacma fusca</name>
    <dbReference type="NCBI Taxonomy" id="39272"/>
    <lineage>
        <taxon>Eukaryota</taxon>
        <taxon>Metazoa</taxon>
        <taxon>Ecdysozoa</taxon>
        <taxon>Arthropoda</taxon>
        <taxon>Hexapoda</taxon>
        <taxon>Collembola</taxon>
        <taxon>Symphypleona</taxon>
        <taxon>Sminthuridae</taxon>
        <taxon>Allacma</taxon>
    </lineage>
</organism>
<evidence type="ECO:0000256" key="1">
    <source>
        <dbReference type="ARBA" id="ARBA00009995"/>
    </source>
</evidence>
<dbReference type="PANTHER" id="PTHR48043:SF159">
    <property type="entry name" value="EG:EG0003.4 PROTEIN-RELATED"/>
    <property type="match status" value="1"/>
</dbReference>
<proteinExistence type="inferred from homology"/>
<sequence length="139" mass="16026">MNTTTIAISQVAIMPWVTHSMGSPTLPSFVPLLFYGFTDCMTFWQRTMNLFGMLYFELIRKFYYNPRMESIYREFVSKNAPSIDEIARDRTSMVLVNSHFSFVPPRPLMPDIVEVGGMHLKEAKPLPKDLQDFCDGADE</sequence>
<dbReference type="GO" id="GO:0008194">
    <property type="term" value="F:UDP-glycosyltransferase activity"/>
    <property type="evidence" value="ECO:0007669"/>
    <property type="project" value="InterPro"/>
</dbReference>
<evidence type="ECO:0000256" key="3">
    <source>
        <dbReference type="ARBA" id="ARBA00022679"/>
    </source>
</evidence>
<evidence type="ECO:0000256" key="2">
    <source>
        <dbReference type="ARBA" id="ARBA00022676"/>
    </source>
</evidence>
<keyword evidence="5" id="KW-1185">Reference proteome</keyword>
<gene>
    <name evidence="4" type="ORF">AFUS01_LOCUS24357</name>
</gene>
<comment type="caution">
    <text evidence="4">The sequence shown here is derived from an EMBL/GenBank/DDBJ whole genome shotgun (WGS) entry which is preliminary data.</text>
</comment>
<dbReference type="InterPro" id="IPR050271">
    <property type="entry name" value="UDP-glycosyltransferase"/>
</dbReference>
<dbReference type="PANTHER" id="PTHR48043">
    <property type="entry name" value="EG:EG0003.4 PROTEIN-RELATED"/>
    <property type="match status" value="1"/>
</dbReference>
<dbReference type="InterPro" id="IPR002213">
    <property type="entry name" value="UDP_glucos_trans"/>
</dbReference>
<dbReference type="Pfam" id="PF00201">
    <property type="entry name" value="UDPGT"/>
    <property type="match status" value="1"/>
</dbReference>
<feature type="non-terminal residue" evidence="4">
    <location>
        <position position="139"/>
    </location>
</feature>
<name>A0A8J2KFE3_9HEXA</name>
<keyword evidence="3" id="KW-0808">Transferase</keyword>
<comment type="similarity">
    <text evidence="1">Belongs to the UDP-glycosyltransferase family.</text>
</comment>
<protein>
    <submittedName>
        <fullName evidence="4">Uncharacterized protein</fullName>
    </submittedName>
</protein>
<dbReference type="OrthoDB" id="5835829at2759"/>
<dbReference type="AlphaFoldDB" id="A0A8J2KFE3"/>
<keyword evidence="2" id="KW-0328">Glycosyltransferase</keyword>
<evidence type="ECO:0000313" key="5">
    <source>
        <dbReference type="Proteomes" id="UP000708208"/>
    </source>
</evidence>
<reference evidence="4" key="1">
    <citation type="submission" date="2021-06" db="EMBL/GenBank/DDBJ databases">
        <authorList>
            <person name="Hodson N. C."/>
            <person name="Mongue J. A."/>
            <person name="Jaron S. K."/>
        </authorList>
    </citation>
    <scope>NUCLEOTIDE SEQUENCE</scope>
</reference>
<dbReference type="EMBL" id="CAJVCH010302891">
    <property type="protein sequence ID" value="CAG7785750.1"/>
    <property type="molecule type" value="Genomic_DNA"/>
</dbReference>
<evidence type="ECO:0000313" key="4">
    <source>
        <dbReference type="EMBL" id="CAG7785750.1"/>
    </source>
</evidence>
<dbReference type="Proteomes" id="UP000708208">
    <property type="component" value="Unassembled WGS sequence"/>
</dbReference>